<keyword evidence="19" id="KW-1185">Reference proteome</keyword>
<evidence type="ECO:0000256" key="15">
    <source>
        <dbReference type="PIRSR" id="PIRSR603187-1"/>
    </source>
</evidence>
<dbReference type="KEGG" id="rhy:RD110_24720"/>
<comment type="catalytic activity">
    <reaction evidence="1 17">
        <text>a 1,2-diacyl-sn-glycero-3-phosphocholine + H2O = a 2-acyl-sn-glycero-3-phosphocholine + a fatty acid + H(+)</text>
        <dbReference type="Rhea" id="RHEA:18689"/>
        <dbReference type="ChEBI" id="CHEBI:15377"/>
        <dbReference type="ChEBI" id="CHEBI:15378"/>
        <dbReference type="ChEBI" id="CHEBI:28868"/>
        <dbReference type="ChEBI" id="CHEBI:57643"/>
        <dbReference type="ChEBI" id="CHEBI:57875"/>
        <dbReference type="EC" id="3.1.1.32"/>
    </reaction>
</comment>
<evidence type="ECO:0000256" key="2">
    <source>
        <dbReference type="ARBA" id="ARBA00001604"/>
    </source>
</evidence>
<dbReference type="Gene3D" id="2.40.230.10">
    <property type="entry name" value="Phospholipase A1"/>
    <property type="match status" value="1"/>
</dbReference>
<dbReference type="InterPro" id="IPR006311">
    <property type="entry name" value="TAT_signal"/>
</dbReference>
<dbReference type="Proteomes" id="UP000186609">
    <property type="component" value="Chromosome"/>
</dbReference>
<comment type="catalytic activity">
    <reaction evidence="2 17">
        <text>a 1,2-diacyl-sn-glycero-3-phosphocholine + H2O = a 1-acyl-sn-glycero-3-phosphocholine + a fatty acid + H(+)</text>
        <dbReference type="Rhea" id="RHEA:15801"/>
        <dbReference type="ChEBI" id="CHEBI:15377"/>
        <dbReference type="ChEBI" id="CHEBI:15378"/>
        <dbReference type="ChEBI" id="CHEBI:28868"/>
        <dbReference type="ChEBI" id="CHEBI:57643"/>
        <dbReference type="ChEBI" id="CHEBI:58168"/>
        <dbReference type="EC" id="3.1.1.4"/>
    </reaction>
</comment>
<proteinExistence type="inferred from homology"/>
<evidence type="ECO:0000256" key="6">
    <source>
        <dbReference type="ARBA" id="ARBA00022692"/>
    </source>
</evidence>
<keyword evidence="11 17" id="KW-0442">Lipid degradation</keyword>
<dbReference type="InterPro" id="IPR003187">
    <property type="entry name" value="PLipase_A1"/>
</dbReference>
<keyword evidence="7 16" id="KW-0479">Metal-binding</keyword>
<feature type="active site" description="Nucleophile" evidence="15">
    <location>
        <position position="268"/>
    </location>
</feature>
<protein>
    <recommendedName>
        <fullName evidence="17">Phospholipase A1</fullName>
        <ecNumber evidence="17">3.1.1.32</ecNumber>
        <ecNumber evidence="17">3.1.1.4</ecNumber>
    </recommendedName>
    <alternativeName>
        <fullName evidence="17">Phosphatidylcholine 1-acylhydrolase</fullName>
    </alternativeName>
</protein>
<feature type="signal peptide" evidence="17">
    <location>
        <begin position="1"/>
        <end position="23"/>
    </location>
</feature>
<keyword evidence="14 17" id="KW-0998">Cell outer membrane</keyword>
<dbReference type="InterPro" id="IPR036541">
    <property type="entry name" value="PLipase_A1_sf"/>
</dbReference>
<comment type="subcellular location">
    <subcellularLocation>
        <location evidence="17">Cell outer membrane</location>
        <topology evidence="17">Multi-pass membrane protein</topology>
    </subcellularLocation>
    <text evidence="17">One of the very few enzymes located there.</text>
</comment>
<keyword evidence="6" id="KW-0812">Transmembrane</keyword>
<keyword evidence="13" id="KW-0472">Membrane</keyword>
<dbReference type="GO" id="GO:0004623">
    <property type="term" value="F:phospholipase A2 activity"/>
    <property type="evidence" value="ECO:0007669"/>
    <property type="project" value="UniProtKB-EC"/>
</dbReference>
<evidence type="ECO:0000256" key="11">
    <source>
        <dbReference type="ARBA" id="ARBA00022963"/>
    </source>
</evidence>
<dbReference type="AlphaFoldDB" id="A0A1P8K238"/>
<dbReference type="Pfam" id="PF02253">
    <property type="entry name" value="PLA1"/>
    <property type="match status" value="1"/>
</dbReference>
<evidence type="ECO:0000256" key="1">
    <source>
        <dbReference type="ARBA" id="ARBA00000111"/>
    </source>
</evidence>
<name>A0A1P8K238_9BURK</name>
<evidence type="ECO:0000256" key="8">
    <source>
        <dbReference type="ARBA" id="ARBA00022729"/>
    </source>
</evidence>
<keyword evidence="10 16" id="KW-0106">Calcium</keyword>
<feature type="binding site" description="in dimeric form" evidence="16">
    <location>
        <position position="229"/>
    </location>
    <ligand>
        <name>Ca(2+)</name>
        <dbReference type="ChEBI" id="CHEBI:29108"/>
        <label>1</label>
    </ligand>
</feature>
<evidence type="ECO:0000256" key="16">
    <source>
        <dbReference type="PIRSR" id="PIRSR603187-2"/>
    </source>
</evidence>
<evidence type="ECO:0000256" key="4">
    <source>
        <dbReference type="ARBA" id="ARBA00011702"/>
    </source>
</evidence>
<evidence type="ECO:0000313" key="18">
    <source>
        <dbReference type="EMBL" id="APW40011.1"/>
    </source>
</evidence>
<comment type="similarity">
    <text evidence="3 17">Belongs to the phospholipase A1 family.</text>
</comment>
<comment type="subunit">
    <text evidence="4 17">Homodimer; dimerization is reversible, and the dimeric form is the active one.</text>
</comment>
<evidence type="ECO:0000256" key="7">
    <source>
        <dbReference type="ARBA" id="ARBA00022723"/>
    </source>
</evidence>
<dbReference type="PANTHER" id="PTHR40457:SF1">
    <property type="entry name" value="PHOSPHOLIPASE A1"/>
    <property type="match status" value="1"/>
</dbReference>
<keyword evidence="12 17" id="KW-0443">Lipid metabolism</keyword>
<evidence type="ECO:0000313" key="19">
    <source>
        <dbReference type="Proteomes" id="UP000186609"/>
    </source>
</evidence>
<dbReference type="GO" id="GO:0016042">
    <property type="term" value="P:lipid catabolic process"/>
    <property type="evidence" value="ECO:0007669"/>
    <property type="project" value="UniProtKB-KW"/>
</dbReference>
<evidence type="ECO:0000256" key="3">
    <source>
        <dbReference type="ARBA" id="ARBA00010525"/>
    </source>
</evidence>
<dbReference type="CDD" id="cd00541">
    <property type="entry name" value="OMPLA"/>
    <property type="match status" value="1"/>
</dbReference>
<gene>
    <name evidence="18" type="ORF">RD110_24720</name>
</gene>
<dbReference type="GO" id="GO:0046872">
    <property type="term" value="F:metal ion binding"/>
    <property type="evidence" value="ECO:0007669"/>
    <property type="project" value="UniProtKB-KW"/>
</dbReference>
<reference evidence="19" key="1">
    <citation type="submission" date="2017-01" db="EMBL/GenBank/DDBJ databases">
        <authorList>
            <person name="Kim Y.J."/>
            <person name="Farh M.E.-A."/>
            <person name="Yang D.-C."/>
        </authorList>
    </citation>
    <scope>NUCLEOTIDE SEQUENCE [LARGE SCALE GENOMIC DNA]</scope>
    <source>
        <strain evidence="19">DCY110</strain>
    </source>
</reference>
<dbReference type="EC" id="3.1.1.32" evidence="17"/>
<feature type="binding site" description="in dimeric form" evidence="16">
    <location>
        <position position="312"/>
    </location>
    <ligand>
        <name>Ca(2+)</name>
        <dbReference type="ChEBI" id="CHEBI:29108"/>
        <label>1</label>
    </ligand>
</feature>
<evidence type="ECO:0000256" key="13">
    <source>
        <dbReference type="ARBA" id="ARBA00023136"/>
    </source>
</evidence>
<dbReference type="PRINTS" id="PR01486">
    <property type="entry name" value="PHPHLIPASEA1"/>
</dbReference>
<dbReference type="EC" id="3.1.1.4" evidence="17"/>
<organism evidence="18 19">
    <name type="scientific">Rhodoferax koreensis</name>
    <dbReference type="NCBI Taxonomy" id="1842727"/>
    <lineage>
        <taxon>Bacteria</taxon>
        <taxon>Pseudomonadati</taxon>
        <taxon>Pseudomonadota</taxon>
        <taxon>Betaproteobacteria</taxon>
        <taxon>Burkholderiales</taxon>
        <taxon>Comamonadaceae</taxon>
        <taxon>Rhodoferax</taxon>
    </lineage>
</organism>
<dbReference type="SUPFAM" id="SSF56931">
    <property type="entry name" value="Outer membrane phospholipase A (OMPLA)"/>
    <property type="match status" value="1"/>
</dbReference>
<keyword evidence="5" id="KW-1134">Transmembrane beta strand</keyword>
<feature type="binding site" description="in dimeric form" evidence="16">
    <location>
        <position position="276"/>
    </location>
    <ligand>
        <name>Ca(2+)</name>
        <dbReference type="ChEBI" id="CHEBI:29108"/>
        <label>1</label>
    </ligand>
</feature>
<comment type="cofactor">
    <cofactor evidence="17">
        <name>Ca(2+)</name>
        <dbReference type="ChEBI" id="CHEBI:29108"/>
    </cofactor>
    <text evidence="17">Binds 1 Ca(2+) ion per monomer. In the dimeric form the Ca(2+) is bound by different amino acids with binding of each Ca(2+) shared with ligands coming from each monomer. The Ca(2+) ion may have a role in catalysis.</text>
</comment>
<evidence type="ECO:0000256" key="17">
    <source>
        <dbReference type="RuleBase" id="RU366027"/>
    </source>
</evidence>
<dbReference type="GO" id="GO:0008970">
    <property type="term" value="F:phospholipase A1 activity"/>
    <property type="evidence" value="ECO:0007669"/>
    <property type="project" value="UniProtKB-EC"/>
</dbReference>
<evidence type="ECO:0000256" key="14">
    <source>
        <dbReference type="ARBA" id="ARBA00023237"/>
    </source>
</evidence>
<dbReference type="STRING" id="1842727.RD110_24720"/>
<keyword evidence="8 17" id="KW-0732">Signal</keyword>
<evidence type="ECO:0000256" key="5">
    <source>
        <dbReference type="ARBA" id="ARBA00022452"/>
    </source>
</evidence>
<accession>A0A1P8K238</accession>
<sequence>MSRPLPRRALLASALIGAGLAGATVGSTALAQTSVSAANGTWEICTGMAGDKEARLACFDLWAKQQKAAASPVAASPAPAGTVPAVSAAALADAKPVEPPPVNANLPATRVIEVAEEQGCRDSQYSDLSRFWELESGSDCGTFGIRGYRPISLSFVTSDTVNDQPSSPAAGHTAATAIDYRKQEARIQLSVRTKVAQGLLTRGHPTLSDSIWFGYTQQSYWQLFSPALSRPFRATDHEPEVIYVYPTDAQLPGGWRLRYSGLGLVHQSNGQNLPLSRSWNRYYVMAGMEKDNKFRFQARLWQRIKESDGNDDNPDMVDYIGRGEFMGAWNYDKDNTFIATLRSTLRSPNRGSLRLEWLQALGNADSKRSQLRFHTQLFTGYGDSLIDYNRKRTVLSFGLSLVDF</sequence>
<feature type="active site" description="Proton acceptor" evidence="15">
    <location>
        <position position="266"/>
    </location>
</feature>
<dbReference type="EMBL" id="CP019236">
    <property type="protein sequence ID" value="APW40011.1"/>
    <property type="molecule type" value="Genomic_DNA"/>
</dbReference>
<dbReference type="PROSITE" id="PS51318">
    <property type="entry name" value="TAT"/>
    <property type="match status" value="1"/>
</dbReference>
<dbReference type="PANTHER" id="PTHR40457">
    <property type="entry name" value="PHOSPHOLIPASE A1"/>
    <property type="match status" value="1"/>
</dbReference>
<feature type="chain" id="PRO_5019612657" description="Phospholipase A1" evidence="17">
    <location>
        <begin position="24"/>
        <end position="404"/>
    </location>
</feature>
<evidence type="ECO:0000256" key="12">
    <source>
        <dbReference type="ARBA" id="ARBA00023098"/>
    </source>
</evidence>
<keyword evidence="9 17" id="KW-0378">Hydrolase</keyword>
<dbReference type="GO" id="GO:0009279">
    <property type="term" value="C:cell outer membrane"/>
    <property type="evidence" value="ECO:0007669"/>
    <property type="project" value="UniProtKB-SubCell"/>
</dbReference>
<evidence type="ECO:0000256" key="10">
    <source>
        <dbReference type="ARBA" id="ARBA00022837"/>
    </source>
</evidence>
<evidence type="ECO:0000256" key="9">
    <source>
        <dbReference type="ARBA" id="ARBA00022801"/>
    </source>
</evidence>
<comment type="function">
    <text evidence="17">Hydrolysis of phosphatidylcholine with phospholipase A2 (EC 3.1.1.4) and phospholipase A1 (EC 3.1.1.32) activities.</text>
</comment>